<dbReference type="PANTHER" id="PTHR37507:SF2">
    <property type="entry name" value="SPORULATION PROTEIN YDCC"/>
    <property type="match status" value="1"/>
</dbReference>
<reference evidence="1 2" key="1">
    <citation type="journal article" date="2019" name="Int. J. Syst. Evol. Microbiol.">
        <title>The Global Catalogue of Microorganisms (GCM) 10K type strain sequencing project: providing services to taxonomists for standard genome sequencing and annotation.</title>
        <authorList>
            <consortium name="The Broad Institute Genomics Platform"/>
            <consortium name="The Broad Institute Genome Sequencing Center for Infectious Disease"/>
            <person name="Wu L."/>
            <person name="Ma J."/>
        </authorList>
    </citation>
    <scope>NUCLEOTIDE SEQUENCE [LARGE SCALE GENOMIC DNA]</scope>
    <source>
        <strain evidence="1 2">JCM 13581</strain>
    </source>
</reference>
<accession>A0ABN2PDK1</accession>
<gene>
    <name evidence="1" type="ORF">GCM10009716_26820</name>
</gene>
<dbReference type="InterPro" id="IPR029046">
    <property type="entry name" value="LolA/LolB/LppX"/>
</dbReference>
<comment type="caution">
    <text evidence="1">The sequence shown here is derived from an EMBL/GenBank/DDBJ whole genome shotgun (WGS) entry which is preliminary data.</text>
</comment>
<protein>
    <recommendedName>
        <fullName evidence="3">DUF2092 domain-containing protein</fullName>
    </recommendedName>
</protein>
<dbReference type="InterPro" id="IPR052944">
    <property type="entry name" value="Sporulation_related"/>
</dbReference>
<dbReference type="PANTHER" id="PTHR37507">
    <property type="entry name" value="SPORULATION PROTEIN YDCC"/>
    <property type="match status" value="1"/>
</dbReference>
<keyword evidence="2" id="KW-1185">Reference proteome</keyword>
<dbReference type="SUPFAM" id="SSF89392">
    <property type="entry name" value="Prokaryotic lipoproteins and lipoprotein localization factors"/>
    <property type="match status" value="1"/>
</dbReference>
<organism evidence="1 2">
    <name type="scientific">Streptomyces sodiiphilus</name>
    <dbReference type="NCBI Taxonomy" id="226217"/>
    <lineage>
        <taxon>Bacteria</taxon>
        <taxon>Bacillati</taxon>
        <taxon>Actinomycetota</taxon>
        <taxon>Actinomycetes</taxon>
        <taxon>Kitasatosporales</taxon>
        <taxon>Streptomycetaceae</taxon>
        <taxon>Streptomyces</taxon>
    </lineage>
</organism>
<dbReference type="Gene3D" id="2.50.20.10">
    <property type="entry name" value="Lipoprotein localisation LolA/LolB/LppX"/>
    <property type="match status" value="1"/>
</dbReference>
<sequence>MGLNEKLRRAVVPAAVVAGVAAAGAGLYPAIASDRGPDLPDVTPHEVIVMMAGSDTEQLSGTVRVDAGPALAEFSRFADGLDGPAGALADLASGTSTLRIAVDGPERQRLVISEGAEEFTLIHNQGTVWAYDGASNTVFRGTAPEGAELPGADDSARLGGLTPQEAAERLLEGVEDHAEFTVEGTGRVAGQSVYRLLVEPAEPEGMVDLFRISVDAETGIPLAVTLEGDERTLVDVAFSRIDYEQPSGGSFEFTPPQGATVVDLDSGEGLAGFLPDFLELLPDHN</sequence>
<proteinExistence type="predicted"/>
<dbReference type="EMBL" id="BAAAMJ010000027">
    <property type="protein sequence ID" value="GAA1916175.1"/>
    <property type="molecule type" value="Genomic_DNA"/>
</dbReference>
<evidence type="ECO:0000313" key="2">
    <source>
        <dbReference type="Proteomes" id="UP001501303"/>
    </source>
</evidence>
<name>A0ABN2PDK1_9ACTN</name>
<evidence type="ECO:0008006" key="3">
    <source>
        <dbReference type="Google" id="ProtNLM"/>
    </source>
</evidence>
<evidence type="ECO:0000313" key="1">
    <source>
        <dbReference type="EMBL" id="GAA1916175.1"/>
    </source>
</evidence>
<dbReference type="Proteomes" id="UP001501303">
    <property type="component" value="Unassembled WGS sequence"/>
</dbReference>